<organism evidence="1 2">
    <name type="scientific">Dioscorea alata</name>
    <name type="common">Purple yam</name>
    <dbReference type="NCBI Taxonomy" id="55571"/>
    <lineage>
        <taxon>Eukaryota</taxon>
        <taxon>Viridiplantae</taxon>
        <taxon>Streptophyta</taxon>
        <taxon>Embryophyta</taxon>
        <taxon>Tracheophyta</taxon>
        <taxon>Spermatophyta</taxon>
        <taxon>Magnoliopsida</taxon>
        <taxon>Liliopsida</taxon>
        <taxon>Dioscoreales</taxon>
        <taxon>Dioscoreaceae</taxon>
        <taxon>Dioscorea</taxon>
    </lineage>
</organism>
<proteinExistence type="predicted"/>
<dbReference type="EMBL" id="CM037022">
    <property type="protein sequence ID" value="KAH7666934.1"/>
    <property type="molecule type" value="Genomic_DNA"/>
</dbReference>
<protein>
    <submittedName>
        <fullName evidence="1">Armadillo-like helical-containing protein</fullName>
    </submittedName>
</protein>
<comment type="caution">
    <text evidence="1">The sequence shown here is derived from an EMBL/GenBank/DDBJ whole genome shotgun (WGS) entry which is preliminary data.</text>
</comment>
<dbReference type="Proteomes" id="UP000827976">
    <property type="component" value="Chromosome 12"/>
</dbReference>
<evidence type="ECO:0000313" key="2">
    <source>
        <dbReference type="Proteomes" id="UP000827976"/>
    </source>
</evidence>
<accession>A0ACB7V151</accession>
<sequence>MKQLLSGNGEAELDPNQVSQVAVEVCKDDLLSLFVLKLPTLGWQRNRQLVGPTRLPRACTSLGGASGSGARSHVGGGTTCAQPPLTTPRNVLSPENRTLTTR</sequence>
<keyword evidence="2" id="KW-1185">Reference proteome</keyword>
<evidence type="ECO:0000313" key="1">
    <source>
        <dbReference type="EMBL" id="KAH7666934.1"/>
    </source>
</evidence>
<gene>
    <name evidence="1" type="ORF">IHE45_12G028000</name>
</gene>
<reference evidence="2" key="1">
    <citation type="journal article" date="2022" name="Nat. Commun.">
        <title>Chromosome evolution and the genetic basis of agronomically important traits in greater yam.</title>
        <authorList>
            <person name="Bredeson J.V."/>
            <person name="Lyons J.B."/>
            <person name="Oniyinde I.O."/>
            <person name="Okereke N.R."/>
            <person name="Kolade O."/>
            <person name="Nnabue I."/>
            <person name="Nwadili C.O."/>
            <person name="Hribova E."/>
            <person name="Parker M."/>
            <person name="Nwogha J."/>
            <person name="Shu S."/>
            <person name="Carlson J."/>
            <person name="Kariba R."/>
            <person name="Muthemba S."/>
            <person name="Knop K."/>
            <person name="Barton G.J."/>
            <person name="Sherwood A.V."/>
            <person name="Lopez-Montes A."/>
            <person name="Asiedu R."/>
            <person name="Jamnadass R."/>
            <person name="Muchugi A."/>
            <person name="Goodstein D."/>
            <person name="Egesi C.N."/>
            <person name="Featherston J."/>
            <person name="Asfaw A."/>
            <person name="Simpson G.G."/>
            <person name="Dolezel J."/>
            <person name="Hendre P.S."/>
            <person name="Van Deynze A."/>
            <person name="Kumar P.L."/>
            <person name="Obidiegwu J.E."/>
            <person name="Bhattacharjee R."/>
            <person name="Rokhsar D.S."/>
        </authorList>
    </citation>
    <scope>NUCLEOTIDE SEQUENCE [LARGE SCALE GENOMIC DNA]</scope>
    <source>
        <strain evidence="2">cv. TDa95/00328</strain>
    </source>
</reference>
<name>A0ACB7V151_DIOAL</name>